<dbReference type="Pfam" id="PF00067">
    <property type="entry name" value="p450"/>
    <property type="match status" value="1"/>
</dbReference>
<organism evidence="5 6">
    <name type="scientific">Fusarium sarcochroum</name>
    <dbReference type="NCBI Taxonomy" id="1208366"/>
    <lineage>
        <taxon>Eukaryota</taxon>
        <taxon>Fungi</taxon>
        <taxon>Dikarya</taxon>
        <taxon>Ascomycota</taxon>
        <taxon>Pezizomycotina</taxon>
        <taxon>Sordariomycetes</taxon>
        <taxon>Hypocreomycetidae</taxon>
        <taxon>Hypocreales</taxon>
        <taxon>Nectriaceae</taxon>
        <taxon>Fusarium</taxon>
        <taxon>Fusarium lateritium species complex</taxon>
    </lineage>
</organism>
<proteinExistence type="inferred from homology"/>
<dbReference type="PRINTS" id="PR00463">
    <property type="entry name" value="EP450I"/>
</dbReference>
<protein>
    <recommendedName>
        <fullName evidence="7">Cytochrome P450</fullName>
    </recommendedName>
</protein>
<accession>A0A8H4SPD8</accession>
<evidence type="ECO:0000256" key="4">
    <source>
        <dbReference type="ARBA" id="ARBA00023004"/>
    </source>
</evidence>
<dbReference type="OrthoDB" id="1470350at2759"/>
<dbReference type="AlphaFoldDB" id="A0A8H4SPD8"/>
<gene>
    <name evidence="5" type="ORF">FSARC_15069</name>
</gene>
<keyword evidence="2" id="KW-0349">Heme</keyword>
<reference evidence="5" key="1">
    <citation type="journal article" date="2020" name="BMC Genomics">
        <title>Correction to: Identification and distribution of gene clusters required for synthesis of sphingolipid metabolism inhibitors in diverse species of the filamentous fungus Fusarium.</title>
        <authorList>
            <person name="Kim H.S."/>
            <person name="Lohmar J.M."/>
            <person name="Busman M."/>
            <person name="Brown D.W."/>
            <person name="Naumann T.A."/>
            <person name="Divon H.H."/>
            <person name="Lysoe E."/>
            <person name="Uhlig S."/>
            <person name="Proctor R.H."/>
        </authorList>
    </citation>
    <scope>NUCLEOTIDE SEQUENCE</scope>
    <source>
        <strain evidence="5">NRRL 20472</strain>
    </source>
</reference>
<keyword evidence="4" id="KW-0408">Iron</keyword>
<dbReference type="PANTHER" id="PTHR24305:SF166">
    <property type="entry name" value="CYTOCHROME P450 12A4, MITOCHONDRIAL-RELATED"/>
    <property type="match status" value="1"/>
</dbReference>
<evidence type="ECO:0000256" key="3">
    <source>
        <dbReference type="ARBA" id="ARBA00022723"/>
    </source>
</evidence>
<evidence type="ECO:0000313" key="6">
    <source>
        <dbReference type="Proteomes" id="UP000622797"/>
    </source>
</evidence>
<evidence type="ECO:0000256" key="1">
    <source>
        <dbReference type="ARBA" id="ARBA00010617"/>
    </source>
</evidence>
<dbReference type="Gene3D" id="1.10.630.10">
    <property type="entry name" value="Cytochrome P450"/>
    <property type="match status" value="1"/>
</dbReference>
<dbReference type="InterPro" id="IPR036396">
    <property type="entry name" value="Cyt_P450_sf"/>
</dbReference>
<dbReference type="PANTHER" id="PTHR24305">
    <property type="entry name" value="CYTOCHROME P450"/>
    <property type="match status" value="1"/>
</dbReference>
<dbReference type="InterPro" id="IPR001128">
    <property type="entry name" value="Cyt_P450"/>
</dbReference>
<feature type="non-terminal residue" evidence="5">
    <location>
        <position position="1"/>
    </location>
</feature>
<evidence type="ECO:0008006" key="7">
    <source>
        <dbReference type="Google" id="ProtNLM"/>
    </source>
</evidence>
<keyword evidence="6" id="KW-1185">Reference proteome</keyword>
<keyword evidence="3" id="KW-0479">Metal-binding</keyword>
<sequence>VLFSAKDPDTGNPIQEDEIVAESISFIVGGSDTTSSTMTNYIDFVSRHPVLQRQLQQEIDAVFPGQPLESWVPSEKDAGRVPLLVATLREVMRLRPTSATGLERITPSGGRMIAGEFIPEKVNLVKGIFPFI</sequence>
<dbReference type="InterPro" id="IPR050121">
    <property type="entry name" value="Cytochrome_P450_monoxygenase"/>
</dbReference>
<comment type="caution">
    <text evidence="5">The sequence shown here is derived from an EMBL/GenBank/DDBJ whole genome shotgun (WGS) entry which is preliminary data.</text>
</comment>
<evidence type="ECO:0000313" key="5">
    <source>
        <dbReference type="EMBL" id="KAF4943064.1"/>
    </source>
</evidence>
<dbReference type="SUPFAM" id="SSF48264">
    <property type="entry name" value="Cytochrome P450"/>
    <property type="match status" value="1"/>
</dbReference>
<dbReference type="GO" id="GO:0005506">
    <property type="term" value="F:iron ion binding"/>
    <property type="evidence" value="ECO:0007669"/>
    <property type="project" value="InterPro"/>
</dbReference>
<dbReference type="Proteomes" id="UP000622797">
    <property type="component" value="Unassembled WGS sequence"/>
</dbReference>
<comment type="similarity">
    <text evidence="1">Belongs to the cytochrome P450 family.</text>
</comment>
<dbReference type="GO" id="GO:0020037">
    <property type="term" value="F:heme binding"/>
    <property type="evidence" value="ECO:0007669"/>
    <property type="project" value="InterPro"/>
</dbReference>
<reference evidence="5" key="2">
    <citation type="submission" date="2020-05" db="EMBL/GenBank/DDBJ databases">
        <authorList>
            <person name="Kim H.-S."/>
            <person name="Proctor R.H."/>
            <person name="Brown D.W."/>
        </authorList>
    </citation>
    <scope>NUCLEOTIDE SEQUENCE</scope>
    <source>
        <strain evidence="5">NRRL 20472</strain>
    </source>
</reference>
<evidence type="ECO:0000256" key="2">
    <source>
        <dbReference type="ARBA" id="ARBA00022617"/>
    </source>
</evidence>
<dbReference type="GO" id="GO:0016705">
    <property type="term" value="F:oxidoreductase activity, acting on paired donors, with incorporation or reduction of molecular oxygen"/>
    <property type="evidence" value="ECO:0007669"/>
    <property type="project" value="InterPro"/>
</dbReference>
<name>A0A8H4SPD8_9HYPO</name>
<dbReference type="InterPro" id="IPR002401">
    <property type="entry name" value="Cyt_P450_E_grp-I"/>
</dbReference>
<dbReference type="GO" id="GO:0004497">
    <property type="term" value="F:monooxygenase activity"/>
    <property type="evidence" value="ECO:0007669"/>
    <property type="project" value="InterPro"/>
</dbReference>
<dbReference type="EMBL" id="JABEXW010001825">
    <property type="protein sequence ID" value="KAF4943064.1"/>
    <property type="molecule type" value="Genomic_DNA"/>
</dbReference>